<dbReference type="SUPFAM" id="SSF50199">
    <property type="entry name" value="Staphylococcal nuclease"/>
    <property type="match status" value="1"/>
</dbReference>
<dbReference type="InterPro" id="IPR035437">
    <property type="entry name" value="SNase_OB-fold_sf"/>
</dbReference>
<protein>
    <submittedName>
        <fullName evidence="2">Endonuclease YncB(Thermonuclease family)</fullName>
    </submittedName>
</protein>
<organism evidence="2 3">
    <name type="scientific">Stakelama sediminis</name>
    <dbReference type="NCBI Taxonomy" id="463200"/>
    <lineage>
        <taxon>Bacteria</taxon>
        <taxon>Pseudomonadati</taxon>
        <taxon>Pseudomonadota</taxon>
        <taxon>Alphaproteobacteria</taxon>
        <taxon>Sphingomonadales</taxon>
        <taxon>Sphingomonadaceae</taxon>
        <taxon>Stakelama</taxon>
    </lineage>
</organism>
<dbReference type="GO" id="GO:0004519">
    <property type="term" value="F:endonuclease activity"/>
    <property type="evidence" value="ECO:0007669"/>
    <property type="project" value="UniProtKB-KW"/>
</dbReference>
<keyword evidence="2" id="KW-0540">Nuclease</keyword>
<dbReference type="Pfam" id="PF00565">
    <property type="entry name" value="SNase"/>
    <property type="match status" value="1"/>
</dbReference>
<dbReference type="Gene3D" id="2.40.50.90">
    <property type="match status" value="1"/>
</dbReference>
<feature type="domain" description="TNase-like" evidence="1">
    <location>
        <begin position="22"/>
        <end position="120"/>
    </location>
</feature>
<sequence length="120" mass="13147">MLIALAAAALAAGQPSACSDLQVHDGDSIRCGRERIRIENIDAPELPDSPKCHPRRSYAWCDYRAGYAARDALIAFLAQGSVMVRRTGTDRYGRTLARVTVNGRDAGAYLVSQGLARRWR</sequence>
<reference evidence="2 3" key="1">
    <citation type="submission" date="2020-08" db="EMBL/GenBank/DDBJ databases">
        <title>Genomic Encyclopedia of Type Strains, Phase IV (KMG-IV): sequencing the most valuable type-strain genomes for metagenomic binning, comparative biology and taxonomic classification.</title>
        <authorList>
            <person name="Goeker M."/>
        </authorList>
    </citation>
    <scope>NUCLEOTIDE SEQUENCE [LARGE SCALE GENOMIC DNA]</scope>
    <source>
        <strain evidence="2 3">DSM 27203</strain>
    </source>
</reference>
<dbReference type="Proteomes" id="UP000554342">
    <property type="component" value="Unassembled WGS sequence"/>
</dbReference>
<evidence type="ECO:0000259" key="1">
    <source>
        <dbReference type="PROSITE" id="PS50830"/>
    </source>
</evidence>
<name>A0A840Z3J7_9SPHN</name>
<keyword evidence="3" id="KW-1185">Reference proteome</keyword>
<comment type="caution">
    <text evidence="2">The sequence shown here is derived from an EMBL/GenBank/DDBJ whole genome shotgun (WGS) entry which is preliminary data.</text>
</comment>
<evidence type="ECO:0000313" key="2">
    <source>
        <dbReference type="EMBL" id="MBB5720307.1"/>
    </source>
</evidence>
<accession>A0A840Z3J7</accession>
<gene>
    <name evidence="2" type="ORF">FHR23_003272</name>
</gene>
<keyword evidence="2" id="KW-0378">Hydrolase</keyword>
<dbReference type="AlphaFoldDB" id="A0A840Z3J7"/>
<dbReference type="EMBL" id="JACIJI010000012">
    <property type="protein sequence ID" value="MBB5720307.1"/>
    <property type="molecule type" value="Genomic_DNA"/>
</dbReference>
<dbReference type="InterPro" id="IPR016071">
    <property type="entry name" value="Staphylococal_nuclease_OB-fold"/>
</dbReference>
<proteinExistence type="predicted"/>
<keyword evidence="2" id="KW-0255">Endonuclease</keyword>
<evidence type="ECO:0000313" key="3">
    <source>
        <dbReference type="Proteomes" id="UP000554342"/>
    </source>
</evidence>
<dbReference type="PROSITE" id="PS50830">
    <property type="entry name" value="TNASE_3"/>
    <property type="match status" value="1"/>
</dbReference>
<dbReference type="RefSeq" id="WP_184006019.1">
    <property type="nucleotide sequence ID" value="NZ_BAABIF010000008.1"/>
</dbReference>